<gene>
    <name evidence="2" type="ORF">AWC12_20280</name>
</gene>
<accession>A0A1X1WFT4</accession>
<evidence type="ECO:0000313" key="2">
    <source>
        <dbReference type="EMBL" id="ORV85456.1"/>
    </source>
</evidence>
<dbReference type="AlphaFoldDB" id="A0A1X1WFT4"/>
<name>A0A1X1WFT4_MYCIR</name>
<dbReference type="Pfam" id="PF19328">
    <property type="entry name" value="DAP_DH_C"/>
    <property type="match status" value="1"/>
</dbReference>
<dbReference type="InterPro" id="IPR036291">
    <property type="entry name" value="NAD(P)-bd_dom_sf"/>
</dbReference>
<reference evidence="2 3" key="1">
    <citation type="submission" date="2016-01" db="EMBL/GenBank/DDBJ databases">
        <title>The new phylogeny of the genus Mycobacterium.</title>
        <authorList>
            <person name="Tarcisio F."/>
            <person name="Conor M."/>
            <person name="Antonella G."/>
            <person name="Elisabetta G."/>
            <person name="Giulia F.S."/>
            <person name="Sara T."/>
            <person name="Anna F."/>
            <person name="Clotilde B."/>
            <person name="Roberto B."/>
            <person name="Veronica D.S."/>
            <person name="Fabio R."/>
            <person name="Monica P."/>
            <person name="Olivier J."/>
            <person name="Enrico T."/>
            <person name="Nicola S."/>
        </authorList>
    </citation>
    <scope>NUCLEOTIDE SEQUENCE [LARGE SCALE GENOMIC DNA]</scope>
    <source>
        <strain evidence="2 3">DSM 45541</strain>
    </source>
</reference>
<dbReference type="CDD" id="cd24146">
    <property type="entry name" value="nat-AmDH_N_like"/>
    <property type="match status" value="1"/>
</dbReference>
<dbReference type="Gene3D" id="3.40.50.720">
    <property type="entry name" value="NAD(P)-binding Rossmann-like Domain"/>
    <property type="match status" value="1"/>
</dbReference>
<sequence>MRLVTAVTICCYRPPVYRVIQWGTGAVGSEMMTAILDRRHDLELVGARVYSDDKHGADIGVILGREPTGVTATTDVDEILAMDADCVLYTPRTAAIDDVCAILASGKNVATTAFMFHPRRMAAADRDRVLAACEQGATSVHGSGLNPGNLSGVLPLALSGMSRTIEKITLQERADWSVYESTGITFDNMAFGEPVESISPTATEFLAFNSSIFSEQVWFIGDTLNADLDEVTATVEAVAAQQDHQIFDHMLRAGTTAGQRWNWTGLRNGKPLVEIETLWTVGNEYPSHWPKPRHGWTLTIEGDPTMQTHFFSLASLRREASMEEHVRSANVATAMQVLNAVPAVCEAPPGFATTATLPLIYSGSGFRRG</sequence>
<feature type="domain" description="2,4-diaminopentanoate dehydrogenase C-terminal" evidence="1">
    <location>
        <begin position="155"/>
        <end position="360"/>
    </location>
</feature>
<proteinExistence type="predicted"/>
<dbReference type="Proteomes" id="UP000193622">
    <property type="component" value="Unassembled WGS sequence"/>
</dbReference>
<comment type="caution">
    <text evidence="2">The sequence shown here is derived from an EMBL/GenBank/DDBJ whole genome shotgun (WGS) entry which is preliminary data.</text>
</comment>
<protein>
    <submittedName>
        <fullName evidence="2">Dihydrodipicolinate reductase</fullName>
    </submittedName>
</protein>
<dbReference type="EMBL" id="LQPC01000041">
    <property type="protein sequence ID" value="ORV85456.1"/>
    <property type="molecule type" value="Genomic_DNA"/>
</dbReference>
<dbReference type="SUPFAM" id="SSF51735">
    <property type="entry name" value="NAD(P)-binding Rossmann-fold domains"/>
    <property type="match status" value="1"/>
</dbReference>
<organism evidence="2 3">
    <name type="scientific">Mycolicibacterium iranicum</name>
    <name type="common">Mycobacterium iranicum</name>
    <dbReference type="NCBI Taxonomy" id="912594"/>
    <lineage>
        <taxon>Bacteria</taxon>
        <taxon>Bacillati</taxon>
        <taxon>Actinomycetota</taxon>
        <taxon>Actinomycetes</taxon>
        <taxon>Mycobacteriales</taxon>
        <taxon>Mycobacteriaceae</taxon>
        <taxon>Mycolicibacterium</taxon>
    </lineage>
</organism>
<evidence type="ECO:0000259" key="1">
    <source>
        <dbReference type="Pfam" id="PF19328"/>
    </source>
</evidence>
<dbReference type="InterPro" id="IPR045760">
    <property type="entry name" value="DAP_DH_C"/>
</dbReference>
<evidence type="ECO:0000313" key="3">
    <source>
        <dbReference type="Proteomes" id="UP000193622"/>
    </source>
</evidence>